<dbReference type="OrthoDB" id="10253878at2759"/>
<evidence type="ECO:0000313" key="3">
    <source>
        <dbReference type="Proteomes" id="UP000242180"/>
    </source>
</evidence>
<dbReference type="STRING" id="13706.A0A1X2HJK0"/>
<dbReference type="InterPro" id="IPR007303">
    <property type="entry name" value="TIP41-like"/>
</dbReference>
<dbReference type="Proteomes" id="UP000242180">
    <property type="component" value="Unassembled WGS sequence"/>
</dbReference>
<dbReference type="GO" id="GO:0031929">
    <property type="term" value="P:TOR signaling"/>
    <property type="evidence" value="ECO:0007669"/>
    <property type="project" value="TreeGrafter"/>
</dbReference>
<dbReference type="InterPro" id="IPR051330">
    <property type="entry name" value="Phosphatase_reg/MetRdx"/>
</dbReference>
<protein>
    <submittedName>
        <fullName evidence="2">TIP41-like family-domain-containing protein</fullName>
    </submittedName>
</protein>
<dbReference type="FunCoup" id="A0A1X2HJK0">
    <property type="interactions" value="620"/>
</dbReference>
<comment type="similarity">
    <text evidence="1">Belongs to the TIP41 family.</text>
</comment>
<organism evidence="2 3">
    <name type="scientific">Syncephalastrum racemosum</name>
    <name type="common">Filamentous fungus</name>
    <dbReference type="NCBI Taxonomy" id="13706"/>
    <lineage>
        <taxon>Eukaryota</taxon>
        <taxon>Fungi</taxon>
        <taxon>Fungi incertae sedis</taxon>
        <taxon>Mucoromycota</taxon>
        <taxon>Mucoromycotina</taxon>
        <taxon>Mucoromycetes</taxon>
        <taxon>Mucorales</taxon>
        <taxon>Syncephalastraceae</taxon>
        <taxon>Syncephalastrum</taxon>
    </lineage>
</organism>
<dbReference type="AlphaFoldDB" id="A0A1X2HJK0"/>
<dbReference type="EMBL" id="MCGN01000003">
    <property type="protein sequence ID" value="ORY99227.1"/>
    <property type="molecule type" value="Genomic_DNA"/>
</dbReference>
<proteinExistence type="inferred from homology"/>
<name>A0A1X2HJK0_SYNRA</name>
<keyword evidence="3" id="KW-1185">Reference proteome</keyword>
<evidence type="ECO:0000313" key="2">
    <source>
        <dbReference type="EMBL" id="ORY99227.1"/>
    </source>
</evidence>
<accession>A0A1X2HJK0</accession>
<evidence type="ECO:0000256" key="1">
    <source>
        <dbReference type="ARBA" id="ARBA00006658"/>
    </source>
</evidence>
<dbReference type="PANTHER" id="PTHR21021:SF16">
    <property type="entry name" value="TIP41-LIKE PROTEIN"/>
    <property type="match status" value="1"/>
</dbReference>
<reference evidence="2 3" key="1">
    <citation type="submission" date="2016-07" db="EMBL/GenBank/DDBJ databases">
        <title>Pervasive Adenine N6-methylation of Active Genes in Fungi.</title>
        <authorList>
            <consortium name="DOE Joint Genome Institute"/>
            <person name="Mondo S.J."/>
            <person name="Dannebaum R.O."/>
            <person name="Kuo R.C."/>
            <person name="Labutti K."/>
            <person name="Haridas S."/>
            <person name="Kuo A."/>
            <person name="Salamov A."/>
            <person name="Ahrendt S.R."/>
            <person name="Lipzen A."/>
            <person name="Sullivan W."/>
            <person name="Andreopoulos W.B."/>
            <person name="Clum A."/>
            <person name="Lindquist E."/>
            <person name="Daum C."/>
            <person name="Ramamoorthy G.K."/>
            <person name="Gryganskyi A."/>
            <person name="Culley D."/>
            <person name="Magnuson J.K."/>
            <person name="James T.Y."/>
            <person name="O'Malley M.A."/>
            <person name="Stajich J.E."/>
            <person name="Spatafora J.W."/>
            <person name="Visel A."/>
            <person name="Grigoriev I.V."/>
        </authorList>
    </citation>
    <scope>NUCLEOTIDE SEQUENCE [LARGE SCALE GENOMIC DNA]</scope>
    <source>
        <strain evidence="2 3">NRRL 2496</strain>
    </source>
</reference>
<dbReference type="OMA" id="DMILFED"/>
<comment type="caution">
    <text evidence="2">The sequence shown here is derived from an EMBL/GenBank/DDBJ whole genome shotgun (WGS) entry which is preliminary data.</text>
</comment>
<sequence length="246" mass="28183">MSPPSPPLPRHKLIQEGDPRTSLKQGIKYNGWTITSTKAPICNSTEMDNLQKELGIPLPEMVFGNNQVVLKGPGIKLCFTAKDALALVDTSSDSSERIKVAYAEEWISKSAANHTDVKDVIKPYDWTYTTDYKGTLQASSAFEETEETKIDVERLKRLDPILFYDDTILYEDELADNGTAMLSIRMRVMPSCLFVLQRFFLRVDDVLLRMNDTRIYHEFGTPYLVREYTSREDHYRNVYSVSEVYA</sequence>
<dbReference type="GO" id="GO:0005829">
    <property type="term" value="C:cytosol"/>
    <property type="evidence" value="ECO:0007669"/>
    <property type="project" value="TreeGrafter"/>
</dbReference>
<dbReference type="PANTHER" id="PTHR21021">
    <property type="entry name" value="GAF/PUTATIVE CYTOSKELETAL PROTEIN"/>
    <property type="match status" value="1"/>
</dbReference>
<dbReference type="InParanoid" id="A0A1X2HJK0"/>
<gene>
    <name evidence="2" type="ORF">BCR43DRAFT_436214</name>
</gene>
<dbReference type="Pfam" id="PF04176">
    <property type="entry name" value="TIP41"/>
    <property type="match status" value="1"/>
</dbReference>